<evidence type="ECO:0000313" key="1">
    <source>
        <dbReference type="Proteomes" id="UP000492821"/>
    </source>
</evidence>
<dbReference type="Proteomes" id="UP000492821">
    <property type="component" value="Unassembled WGS sequence"/>
</dbReference>
<reference evidence="1" key="1">
    <citation type="journal article" date="2013" name="Genetics">
        <title>The draft genome and transcriptome of Panagrellus redivivus are shaped by the harsh demands of a free-living lifestyle.</title>
        <authorList>
            <person name="Srinivasan J."/>
            <person name="Dillman A.R."/>
            <person name="Macchietto M.G."/>
            <person name="Heikkinen L."/>
            <person name="Lakso M."/>
            <person name="Fracchia K.M."/>
            <person name="Antoshechkin I."/>
            <person name="Mortazavi A."/>
            <person name="Wong G."/>
            <person name="Sternberg P.W."/>
        </authorList>
    </citation>
    <scope>NUCLEOTIDE SEQUENCE [LARGE SCALE GENOMIC DNA]</scope>
    <source>
        <strain evidence="1">MT8872</strain>
    </source>
</reference>
<name>A0A7E4WAL0_PANRE</name>
<dbReference type="WBParaSite" id="Pan_g8109.t1">
    <property type="protein sequence ID" value="Pan_g8109.t1"/>
    <property type="gene ID" value="Pan_g8109"/>
</dbReference>
<reference evidence="2" key="2">
    <citation type="submission" date="2020-10" db="UniProtKB">
        <authorList>
            <consortium name="WormBaseParasite"/>
        </authorList>
    </citation>
    <scope>IDENTIFICATION</scope>
</reference>
<evidence type="ECO:0000313" key="2">
    <source>
        <dbReference type="WBParaSite" id="Pan_g8109.t1"/>
    </source>
</evidence>
<dbReference type="InterPro" id="IPR032675">
    <property type="entry name" value="LRR_dom_sf"/>
</dbReference>
<accession>A0A7E4WAL0</accession>
<organism evidence="1 2">
    <name type="scientific">Panagrellus redivivus</name>
    <name type="common">Microworm</name>
    <dbReference type="NCBI Taxonomy" id="6233"/>
    <lineage>
        <taxon>Eukaryota</taxon>
        <taxon>Metazoa</taxon>
        <taxon>Ecdysozoa</taxon>
        <taxon>Nematoda</taxon>
        <taxon>Chromadorea</taxon>
        <taxon>Rhabditida</taxon>
        <taxon>Tylenchina</taxon>
        <taxon>Panagrolaimomorpha</taxon>
        <taxon>Panagrolaimoidea</taxon>
        <taxon>Panagrolaimidae</taxon>
        <taxon>Panagrellus</taxon>
    </lineage>
</organism>
<dbReference type="Gene3D" id="3.80.10.10">
    <property type="entry name" value="Ribonuclease Inhibitor"/>
    <property type="match status" value="1"/>
</dbReference>
<proteinExistence type="predicted"/>
<sequence>MSALPHLLLRKIILNIMNSDRDTESLLKLAMAGSIPLPMIKYIVNNGIVGQYVADEDKLTFHATFGDINDLRGNTRAYTMWLTSLIICPEHSNNQEKHEYKKLLRYEFPNVEHIAFLERGNLDSHAILPLLERYPKLVDLEIQGNMLSSAIPKITCPSIKKLQLLWQSDKGGIAETDLNWVKSFLTVFPNLEQLEITVENHFESDQPNLKLLHNLIKQVQFSIPVIITIIDECHIEEGSEYHGKIKPFLVNYTEAKLERLEFCSESNTVTFIHQINKPTNQNPEICFFYRYLRNSMERCTNEQYARKRGANEVRRVIRQATPLTFLR</sequence>
<protein>
    <submittedName>
        <fullName evidence="2">F-box domain-containing protein</fullName>
    </submittedName>
</protein>
<dbReference type="AlphaFoldDB" id="A0A7E4WAL0"/>
<keyword evidence="1" id="KW-1185">Reference proteome</keyword>
<dbReference type="SUPFAM" id="SSF52047">
    <property type="entry name" value="RNI-like"/>
    <property type="match status" value="1"/>
</dbReference>